<evidence type="ECO:0000259" key="4">
    <source>
        <dbReference type="Pfam" id="PF00884"/>
    </source>
</evidence>
<dbReference type="Proteomes" id="UP000319908">
    <property type="component" value="Unassembled WGS sequence"/>
</dbReference>
<evidence type="ECO:0000256" key="1">
    <source>
        <dbReference type="ARBA" id="ARBA00008779"/>
    </source>
</evidence>
<dbReference type="Gene3D" id="3.40.720.10">
    <property type="entry name" value="Alkaline Phosphatase, subunit A"/>
    <property type="match status" value="1"/>
</dbReference>
<feature type="domain" description="Sulfatase N-terminal" evidence="4">
    <location>
        <begin position="64"/>
        <end position="340"/>
    </location>
</feature>
<dbReference type="PANTHER" id="PTHR42693">
    <property type="entry name" value="ARYLSULFATASE FAMILY MEMBER"/>
    <property type="match status" value="1"/>
</dbReference>
<keyword evidence="2" id="KW-0378">Hydrolase</keyword>
<sequence length="672" mass="75546">MSQFRRLFFRRPQSSFSLPQAFCRSRVETPFARGLLTVFMLLAALPANAETTAPPDADVTPPQPNILWIMSEDNSKHYLRHFDVHGVATPAIESMAAHGITFDRAFSNAPVCSVARTTLIMGCYAPRIGGQYHRALQRVSLAPDMEMFPVYLRDAGYYTTNNSKTDYNVLPNEQPWDDSSKKASWKNRPDPETPFFHVQTFPQSHESRLHFKLEALDKPTSFSQADVVVPPYLPDTKLTRFTAAYYRDQISKIDELVEQTLAELEAAGQLENTFVFYFGDHGGVLPRSKGYVFETGLHVPLVVRVPDQYKKMVDRDLGSRTPGFVSFIDFGPTVLSLAGVELPQGIDGQPFLGSDLSAAEVDARDFTFSDADRMDEKYDLVRAVRVGDWKYIRYFEAQYPNSLNNEYRYKMLAYQQWRDHSRDASLPPEQLGFFQSRPVEALFDLSDDPDEINNLATDKEHGGKLTQMRRLLSEHLKETHDLSFVPESVFLRQGSGNPVEFGNHQAAAITMYIDTANIALQPWDHATTQLITSMNSGDPWVRYWAFNAASSMTASDEAARTAAADDATLVQLAERAMLDPQPLVAARAAEFLAIIGAMDPREVLVRCVKRSHGEAEVLQILNIATFIHADGHGEFAIDADAFEVPFRVGPQSEISRRLRYFNETKAAGRSKP</sequence>
<evidence type="ECO:0000256" key="2">
    <source>
        <dbReference type="ARBA" id="ARBA00022801"/>
    </source>
</evidence>
<protein>
    <submittedName>
        <fullName evidence="5">Sulfatase</fullName>
    </submittedName>
</protein>
<feature type="signal peptide" evidence="3">
    <location>
        <begin position="1"/>
        <end position="49"/>
    </location>
</feature>
<name>A0A5C6C8R0_9BACT</name>
<reference evidence="5 6" key="1">
    <citation type="journal article" date="2020" name="Antonie Van Leeuwenhoek">
        <title>Rhodopirellula heiligendammensis sp. nov., Rhodopirellula pilleata sp. nov., and Rhodopirellula solitaria sp. nov. isolated from natural or artificial marine surfaces in Northern Germany and California, USA, and emended description of the genus Rhodopirellula.</title>
        <authorList>
            <person name="Kallscheuer N."/>
            <person name="Wiegand S."/>
            <person name="Jogler M."/>
            <person name="Boedeker C."/>
            <person name="Peeters S.H."/>
            <person name="Rast P."/>
            <person name="Heuer A."/>
            <person name="Jetten M.S.M."/>
            <person name="Rohde M."/>
            <person name="Jogler C."/>
        </authorList>
    </citation>
    <scope>NUCLEOTIDE SEQUENCE [LARGE SCALE GENOMIC DNA]</scope>
    <source>
        <strain evidence="5 6">Poly21</strain>
    </source>
</reference>
<dbReference type="AlphaFoldDB" id="A0A5C6C8R0"/>
<keyword evidence="3" id="KW-0732">Signal</keyword>
<dbReference type="SUPFAM" id="SSF48371">
    <property type="entry name" value="ARM repeat"/>
    <property type="match status" value="1"/>
</dbReference>
<dbReference type="InterPro" id="IPR017850">
    <property type="entry name" value="Alkaline_phosphatase_core_sf"/>
</dbReference>
<gene>
    <name evidence="5" type="ORF">Poly21_13200</name>
</gene>
<dbReference type="EMBL" id="SJPU01000001">
    <property type="protein sequence ID" value="TWU19149.1"/>
    <property type="molecule type" value="Genomic_DNA"/>
</dbReference>
<organism evidence="5 6">
    <name type="scientific">Allorhodopirellula heiligendammensis</name>
    <dbReference type="NCBI Taxonomy" id="2714739"/>
    <lineage>
        <taxon>Bacteria</taxon>
        <taxon>Pseudomonadati</taxon>
        <taxon>Planctomycetota</taxon>
        <taxon>Planctomycetia</taxon>
        <taxon>Pirellulales</taxon>
        <taxon>Pirellulaceae</taxon>
        <taxon>Allorhodopirellula</taxon>
    </lineage>
</organism>
<evidence type="ECO:0000313" key="6">
    <source>
        <dbReference type="Proteomes" id="UP000319908"/>
    </source>
</evidence>
<dbReference type="Pfam" id="PF00884">
    <property type="entry name" value="Sulfatase"/>
    <property type="match status" value="1"/>
</dbReference>
<dbReference type="SUPFAM" id="SSF53649">
    <property type="entry name" value="Alkaline phosphatase-like"/>
    <property type="match status" value="1"/>
</dbReference>
<keyword evidence="6" id="KW-1185">Reference proteome</keyword>
<evidence type="ECO:0000313" key="5">
    <source>
        <dbReference type="EMBL" id="TWU19149.1"/>
    </source>
</evidence>
<dbReference type="GO" id="GO:0004065">
    <property type="term" value="F:arylsulfatase activity"/>
    <property type="evidence" value="ECO:0007669"/>
    <property type="project" value="TreeGrafter"/>
</dbReference>
<comment type="similarity">
    <text evidence="1">Belongs to the sulfatase family.</text>
</comment>
<evidence type="ECO:0000256" key="3">
    <source>
        <dbReference type="SAM" id="SignalP"/>
    </source>
</evidence>
<proteinExistence type="inferred from homology"/>
<dbReference type="PANTHER" id="PTHR42693:SF53">
    <property type="entry name" value="ENDO-4-O-SULFATASE"/>
    <property type="match status" value="1"/>
</dbReference>
<dbReference type="InterPro" id="IPR050738">
    <property type="entry name" value="Sulfatase"/>
</dbReference>
<comment type="caution">
    <text evidence="5">The sequence shown here is derived from an EMBL/GenBank/DDBJ whole genome shotgun (WGS) entry which is preliminary data.</text>
</comment>
<feature type="chain" id="PRO_5022668117" evidence="3">
    <location>
        <begin position="50"/>
        <end position="672"/>
    </location>
</feature>
<accession>A0A5C6C8R0</accession>
<dbReference type="InterPro" id="IPR000917">
    <property type="entry name" value="Sulfatase_N"/>
</dbReference>
<dbReference type="InterPro" id="IPR016024">
    <property type="entry name" value="ARM-type_fold"/>
</dbReference>
<dbReference type="CDD" id="cd16027">
    <property type="entry name" value="SGSH"/>
    <property type="match status" value="1"/>
</dbReference>